<evidence type="ECO:0000256" key="1">
    <source>
        <dbReference type="ARBA" id="ARBA00010088"/>
    </source>
</evidence>
<feature type="transmembrane region" description="Helical" evidence="4">
    <location>
        <begin position="42"/>
        <end position="66"/>
    </location>
</feature>
<keyword evidence="7" id="KW-1185">Reference proteome</keyword>
<dbReference type="InterPro" id="IPR029058">
    <property type="entry name" value="AB_hydrolase_fold"/>
</dbReference>
<name>A0A1R1SFU7_9ACTN</name>
<dbReference type="GO" id="GO:0016020">
    <property type="term" value="C:membrane"/>
    <property type="evidence" value="ECO:0007669"/>
    <property type="project" value="TreeGrafter"/>
</dbReference>
<comment type="similarity">
    <text evidence="1">Belongs to the peptidase S33 family.</text>
</comment>
<evidence type="ECO:0000256" key="3">
    <source>
        <dbReference type="SAM" id="MobiDB-lite"/>
    </source>
</evidence>
<dbReference type="GeneID" id="96748448"/>
<feature type="transmembrane region" description="Helical" evidence="4">
    <location>
        <begin position="78"/>
        <end position="97"/>
    </location>
</feature>
<protein>
    <submittedName>
        <fullName evidence="6">Putative hydrolase</fullName>
    </submittedName>
</protein>
<dbReference type="RefSeq" id="WP_065968471.1">
    <property type="nucleotide sequence ID" value="NZ_ASQP01000319.1"/>
</dbReference>
<comment type="caution">
    <text evidence="6">The sequence shown here is derived from an EMBL/GenBank/DDBJ whole genome shotgun (WGS) entry which is preliminary data.</text>
</comment>
<proteinExistence type="inferred from homology"/>
<evidence type="ECO:0000313" key="6">
    <source>
        <dbReference type="EMBL" id="OMI37123.1"/>
    </source>
</evidence>
<sequence>MSRIFLHRVAGGVLLFLALLLTPAVAVAGFLGAAFVTASVPVLVIVGLVCGAVAGGLLGQAAFALFGLDRRPALRASAFLTVGLTAAVAVLAAVTVLHPMPTTTAASAPPGVRFWDLPTGSRIAYVHTPATGKARPTPVIFLHGGPGTPGEGVHTGGRELAADGFDVYSYDQLGAGRSTRLRDVTGYTVARQVADLEAIRRTLGADRIILVGQSWGGSLTAQYLAAHGEHVAKAVFTSPGALWGRQYPGSKAGQPWNRLSTDQKARLDRLNSAPRIIAASLLLQINPGAAHALVGDREVDHWMHEVALQGKDSTSCEGASPTTAHDNPQGFYSNQMTVRDFEQLPDPRPRLRTLHVPSLIMRGECDFIKPAVTAEYQHTLAGSELVTVQGAGHSISGEQPGRYTALLRAFLRDEPLPTGTG</sequence>
<feature type="domain" description="AB hydrolase-1" evidence="5">
    <location>
        <begin position="138"/>
        <end position="397"/>
    </location>
</feature>
<dbReference type="Proteomes" id="UP000186168">
    <property type="component" value="Unassembled WGS sequence"/>
</dbReference>
<evidence type="ECO:0000259" key="5">
    <source>
        <dbReference type="Pfam" id="PF00561"/>
    </source>
</evidence>
<keyword evidence="2 6" id="KW-0378">Hydrolase</keyword>
<dbReference type="AlphaFoldDB" id="A0A1R1SFU7"/>
<dbReference type="GO" id="GO:0006508">
    <property type="term" value="P:proteolysis"/>
    <property type="evidence" value="ECO:0007669"/>
    <property type="project" value="InterPro"/>
</dbReference>
<keyword evidence="4" id="KW-0812">Transmembrane</keyword>
<dbReference type="InterPro" id="IPR002410">
    <property type="entry name" value="Peptidase_S33"/>
</dbReference>
<evidence type="ECO:0000313" key="7">
    <source>
        <dbReference type="Proteomes" id="UP000186168"/>
    </source>
</evidence>
<dbReference type="GO" id="GO:0004177">
    <property type="term" value="F:aminopeptidase activity"/>
    <property type="evidence" value="ECO:0007669"/>
    <property type="project" value="UniProtKB-EC"/>
</dbReference>
<dbReference type="SUPFAM" id="SSF53474">
    <property type="entry name" value="alpha/beta-Hydrolases"/>
    <property type="match status" value="1"/>
</dbReference>
<feature type="region of interest" description="Disordered" evidence="3">
    <location>
        <begin position="312"/>
        <end position="331"/>
    </location>
</feature>
<dbReference type="InterPro" id="IPR000073">
    <property type="entry name" value="AB_hydrolase_1"/>
</dbReference>
<reference evidence="6 7" key="1">
    <citation type="submission" date="2013-05" db="EMBL/GenBank/DDBJ databases">
        <title>Genome sequence of Streptomyces sparsogenes DSM 40356.</title>
        <authorList>
            <person name="Coyne S."/>
            <person name="Seebeck F.P."/>
        </authorList>
    </citation>
    <scope>NUCLEOTIDE SEQUENCE [LARGE SCALE GENOMIC DNA]</scope>
    <source>
        <strain evidence="6 7">DSM 40356</strain>
    </source>
</reference>
<organism evidence="6 7">
    <name type="scientific">Streptomyces sparsogenes DSM 40356</name>
    <dbReference type="NCBI Taxonomy" id="1331668"/>
    <lineage>
        <taxon>Bacteria</taxon>
        <taxon>Bacillati</taxon>
        <taxon>Actinomycetota</taxon>
        <taxon>Actinomycetes</taxon>
        <taxon>Kitasatosporales</taxon>
        <taxon>Streptomycetaceae</taxon>
        <taxon>Streptomyces</taxon>
    </lineage>
</organism>
<dbReference type="Pfam" id="PF00561">
    <property type="entry name" value="Abhydrolase_1"/>
    <property type="match status" value="1"/>
</dbReference>
<accession>A0A1R1SFU7</accession>
<dbReference type="InterPro" id="IPR050266">
    <property type="entry name" value="AB_hydrolase_sf"/>
</dbReference>
<evidence type="ECO:0000256" key="2">
    <source>
        <dbReference type="ARBA" id="ARBA00022801"/>
    </source>
</evidence>
<gene>
    <name evidence="6" type="ORF">SPAR_23464</name>
</gene>
<dbReference type="EMBL" id="ASQP01000319">
    <property type="protein sequence ID" value="OMI37123.1"/>
    <property type="molecule type" value="Genomic_DNA"/>
</dbReference>
<dbReference type="PANTHER" id="PTHR43798:SF33">
    <property type="entry name" value="HYDROLASE, PUTATIVE (AFU_ORTHOLOGUE AFUA_2G14860)-RELATED"/>
    <property type="match status" value="1"/>
</dbReference>
<dbReference type="PANTHER" id="PTHR43798">
    <property type="entry name" value="MONOACYLGLYCEROL LIPASE"/>
    <property type="match status" value="1"/>
</dbReference>
<evidence type="ECO:0000256" key="4">
    <source>
        <dbReference type="SAM" id="Phobius"/>
    </source>
</evidence>
<dbReference type="PRINTS" id="PR00793">
    <property type="entry name" value="PROAMNOPTASE"/>
</dbReference>
<dbReference type="STRING" id="67365.GCA_001704635_04255"/>
<keyword evidence="4" id="KW-1133">Transmembrane helix</keyword>
<keyword evidence="4" id="KW-0472">Membrane</keyword>
<dbReference type="Gene3D" id="3.40.50.1820">
    <property type="entry name" value="alpha/beta hydrolase"/>
    <property type="match status" value="1"/>
</dbReference>